<dbReference type="InterPro" id="IPR043129">
    <property type="entry name" value="ATPase_NBD"/>
</dbReference>
<dbReference type="InterPro" id="IPR018709">
    <property type="entry name" value="CoA_activase_DUF2229"/>
</dbReference>
<comment type="cofactor">
    <cofactor evidence="1">
        <name>[4Fe-4S] cluster</name>
        <dbReference type="ChEBI" id="CHEBI:49883"/>
    </cofactor>
</comment>
<evidence type="ECO:0000256" key="4">
    <source>
        <dbReference type="ARBA" id="ARBA00023014"/>
    </source>
</evidence>
<dbReference type="GO" id="GO:0051536">
    <property type="term" value="F:iron-sulfur cluster binding"/>
    <property type="evidence" value="ECO:0007669"/>
    <property type="project" value="UniProtKB-KW"/>
</dbReference>
<dbReference type="PANTHER" id="PTHR32329">
    <property type="entry name" value="BIFUNCTIONAL PROTEIN [INCLUDES 2-HYDROXYACYL-COA DEHYDRATASE (N-TER) AND ITS ACTIVATOR DOMAIN (C_TERM)-RELATED"/>
    <property type="match status" value="1"/>
</dbReference>
<dbReference type="GO" id="GO:0046872">
    <property type="term" value="F:metal ion binding"/>
    <property type="evidence" value="ECO:0007669"/>
    <property type="project" value="UniProtKB-KW"/>
</dbReference>
<evidence type="ECO:0000256" key="3">
    <source>
        <dbReference type="ARBA" id="ARBA00023004"/>
    </source>
</evidence>
<evidence type="ECO:0000256" key="1">
    <source>
        <dbReference type="ARBA" id="ARBA00001966"/>
    </source>
</evidence>
<dbReference type="Gene3D" id="3.30.420.40">
    <property type="match status" value="4"/>
</dbReference>
<dbReference type="SUPFAM" id="SSF53067">
    <property type="entry name" value="Actin-like ATPase domain"/>
    <property type="match status" value="2"/>
</dbReference>
<dbReference type="InterPro" id="IPR051805">
    <property type="entry name" value="Dehydratase_Activator_Redct"/>
</dbReference>
<proteinExistence type="predicted"/>
<dbReference type="Pfam" id="PF01869">
    <property type="entry name" value="BcrAD_BadFG"/>
    <property type="match status" value="2"/>
</dbReference>
<dbReference type="InterPro" id="IPR008275">
    <property type="entry name" value="CoA_E_activase_dom"/>
</dbReference>
<dbReference type="EMBL" id="MIJE01000004">
    <property type="protein sequence ID" value="OEF97785.1"/>
    <property type="molecule type" value="Genomic_DNA"/>
</dbReference>
<feature type="domain" description="ATPase BadF/BadG/BcrA/BcrD type" evidence="5">
    <location>
        <begin position="5"/>
        <end position="254"/>
    </location>
</feature>
<protein>
    <submittedName>
        <fullName evidence="7">2-hydroxyglutaryl-CoA dehydratase</fullName>
    </submittedName>
</protein>
<dbReference type="STRING" id="766136.BHF68_13935"/>
<feature type="domain" description="DUF2229" evidence="6">
    <location>
        <begin position="672"/>
        <end position="889"/>
    </location>
</feature>
<sequence>MNLHIGLDVGSTTAKMVALNEQDDIVFKSYRRHFSDVKNTTIQLLEELLHRFPNGNFKFTISGSSGMGLSEILNIQFIQEVIACTEVVKYLDSAVDVVIELGGEDAKIIYLTNGMEQRMNSACAGGTGAFIDQIASLLDTDAAGLNDLARTYEKIYPVASRCGVFAKTDIQPLLNEGARREDIAASVFQAVVNQTISGLACGRPIRGKVAFLGGPLTFLPELRNRFIETLKLADNEIFETENGQYFVAIGAAMESKDSSFIDLDELINTLRKINGVNRTAKTGRLQPLFANDQDLEQFRVRHQQAKVEQGKLDEYEGVCFLGIDAGSTTTKITLIDDQERVLFTYYVKNKGNPLESVREGLKRLYSSMPGVKIARSVVTGYGEKLIQAAFQLDNGEIETVAHYRAAKKFCPDVNLIIDIGGQDMKCIKIKDGAVERIMLNEACSAGCGSFIDNFASTLGLSVEDFADIALQAKAPVDLGSRCTVFMNSKVKEVQKEGAEIADISAGLSFSVIANALYKVIKVKRVEELGKHIVVQGGTFLNDAVLRAFEQTINREVLRPDLSGLMGAYGSALIAKDQYILANEQLPSKLVAKAELESFKVTASHSRCKLCENQCLLTINRFGAKQSFVTGNRCERGAGRKKVTNTLPNLVAEKRDKLFNRESLAASEAKRGTIGIPRVLNMYENYPFWYRFFTELGYRIVLSNPNNKEAFQKGMDTIASESVCYPAKIAHGHIIDLLEKGVDTIFFPSVVYEQQESKEQQNHFNCPVVVSYPESIYGNMAVLKEQGIRYLNPYITLDNKAALINELISTFNDISKADIKKAVAKANEEALEFTSWLRERGQEIIDEIAKTGNKGIVVAGHPYHLDPVVNHWIPEEIIKLGMAVLTEDAVAHLAEDTFVPNAVNQWTYHSRLYRAAHVVKANPNIELVQLTSFGCGLDAITTDSVQEILEHGQRLYTWIKIDDISNLGAARIRLRSLKAAMEERQRKQTPNWQPEPMKADERPVFDKAHKDQYTILAPQMAPTHFRLFEKAFQVHGYRLKLLEEVQEEHVEEGLKYVNNDVCYPAILTIGQILASLKSGEYNLERTAVIMSQTGGGCRATNYLVLLRKALKDAGLGHIPVLSLNAGSMEKQPGFKVGLGIAQKLVISACYGDLLMRLKLAVRPYERIKGSTEQLYELWMERCVESLGSFNMRKYREILKGIVDDFKNLSVIKEKKLRVGIVGEILVKYHPYANNHLIDIIEAEGGEAVVPDFIDFFLYGIHNRSFKANHLGKSKLQAGIGTVFKKYINYYRQPIIDVLKQSKRFEAPLPIEKIADKASHFISLGNQMGEGWLLTGEIVELLDMGVNNVVCVQPFACLPNHVIGRGMFNPIKEVYPDANLVSIDYDPGSSKVNQVNRIKLMMHIAKNQADSQAVSEIRKLKETDEKHKEEVACAR</sequence>
<dbReference type="Pfam" id="PF09989">
    <property type="entry name" value="DUF2229"/>
    <property type="match status" value="1"/>
</dbReference>
<evidence type="ECO:0000313" key="8">
    <source>
        <dbReference type="Proteomes" id="UP000094296"/>
    </source>
</evidence>
<dbReference type="Proteomes" id="UP000094296">
    <property type="component" value="Unassembled WGS sequence"/>
</dbReference>
<keyword evidence="2" id="KW-0479">Metal-binding</keyword>
<name>A0A1E5G3Y0_9FIRM</name>
<evidence type="ECO:0000313" key="7">
    <source>
        <dbReference type="EMBL" id="OEF97785.1"/>
    </source>
</evidence>
<dbReference type="CDD" id="cd24035">
    <property type="entry name" value="ASKHA_NBD_O66634-like_rpt2"/>
    <property type="match status" value="1"/>
</dbReference>
<dbReference type="PANTHER" id="PTHR32329:SF4">
    <property type="entry name" value="ACTIVATOR OF 2-HYDROXYACYL-COA DEHYDRATASE"/>
    <property type="match status" value="1"/>
</dbReference>
<reference evidence="7 8" key="1">
    <citation type="submission" date="2016-09" db="EMBL/GenBank/DDBJ databases">
        <title>Draft genome sequence for the type strain of Desulfuribacillus alkaliarsenatis AHT28, an obligately anaerobic, sulfidogenic bacterium isolated from Russian soda lake sediments.</title>
        <authorList>
            <person name="Abin C.A."/>
            <person name="Hollibaugh J.T."/>
        </authorList>
    </citation>
    <scope>NUCLEOTIDE SEQUENCE [LARGE SCALE GENOMIC DNA]</scope>
    <source>
        <strain evidence="7 8">AHT28</strain>
    </source>
</reference>
<dbReference type="InterPro" id="IPR002731">
    <property type="entry name" value="ATPase_BadF"/>
</dbReference>
<evidence type="ECO:0000259" key="5">
    <source>
        <dbReference type="Pfam" id="PF01869"/>
    </source>
</evidence>
<keyword evidence="3" id="KW-0408">Iron</keyword>
<dbReference type="NCBIfam" id="TIGR00241">
    <property type="entry name" value="CoA_E_activ"/>
    <property type="match status" value="1"/>
</dbReference>
<keyword evidence="8" id="KW-1185">Reference proteome</keyword>
<evidence type="ECO:0000256" key="2">
    <source>
        <dbReference type="ARBA" id="ARBA00022723"/>
    </source>
</evidence>
<keyword evidence="4" id="KW-0411">Iron-sulfur</keyword>
<organism evidence="7 8">
    <name type="scientific">Desulfuribacillus alkaliarsenatis</name>
    <dbReference type="NCBI Taxonomy" id="766136"/>
    <lineage>
        <taxon>Bacteria</taxon>
        <taxon>Bacillati</taxon>
        <taxon>Bacillota</taxon>
        <taxon>Desulfuribacillia</taxon>
        <taxon>Desulfuribacillales</taxon>
        <taxon>Desulfuribacillaceae</taxon>
        <taxon>Desulfuribacillus</taxon>
    </lineage>
</organism>
<dbReference type="CDD" id="cd24034">
    <property type="entry name" value="ASKHA_NBD_O66634-like_rpt1"/>
    <property type="match status" value="1"/>
</dbReference>
<feature type="domain" description="ATPase BadF/BadG/BcrA/BcrD type" evidence="5">
    <location>
        <begin position="321"/>
        <end position="574"/>
    </location>
</feature>
<dbReference type="OrthoDB" id="9802715at2"/>
<comment type="caution">
    <text evidence="7">The sequence shown here is derived from an EMBL/GenBank/DDBJ whole genome shotgun (WGS) entry which is preliminary data.</text>
</comment>
<gene>
    <name evidence="7" type="ORF">BHF68_13935</name>
</gene>
<accession>A0A1E5G3Y0</accession>
<evidence type="ECO:0000259" key="6">
    <source>
        <dbReference type="Pfam" id="PF09989"/>
    </source>
</evidence>